<feature type="compositionally biased region" description="Basic and acidic residues" evidence="13">
    <location>
        <begin position="463"/>
        <end position="484"/>
    </location>
</feature>
<feature type="domain" description="TFIIB-type" evidence="14">
    <location>
        <begin position="1"/>
        <end position="32"/>
    </location>
</feature>
<keyword evidence="8" id="KW-0804">Transcription</keyword>
<dbReference type="EMBL" id="JQDR03010918">
    <property type="protein sequence ID" value="KAA0193529.1"/>
    <property type="molecule type" value="Genomic_DNA"/>
</dbReference>
<dbReference type="Pfam" id="PF00382">
    <property type="entry name" value="TFIIB"/>
    <property type="match status" value="2"/>
</dbReference>
<dbReference type="CTD" id="42087"/>
<evidence type="ECO:0000256" key="12">
    <source>
        <dbReference type="SAM" id="Coils"/>
    </source>
</evidence>
<dbReference type="GO" id="GO:0017025">
    <property type="term" value="F:TBP-class protein binding"/>
    <property type="evidence" value="ECO:0007669"/>
    <property type="project" value="InterPro"/>
</dbReference>
<keyword evidence="16" id="KW-1185">Reference proteome</keyword>
<dbReference type="PRINTS" id="PR00685">
    <property type="entry name" value="TIFACTORIIB"/>
</dbReference>
<dbReference type="Pfam" id="PF08271">
    <property type="entry name" value="Zn_Ribbon_TF"/>
    <property type="match status" value="1"/>
</dbReference>
<dbReference type="GO" id="GO:0008270">
    <property type="term" value="F:zinc ion binding"/>
    <property type="evidence" value="ECO:0007669"/>
    <property type="project" value="UniProtKB-KW"/>
</dbReference>
<dbReference type="KEGG" id="hazt:108675336"/>
<feature type="region of interest" description="Disordered" evidence="13">
    <location>
        <begin position="528"/>
        <end position="656"/>
    </location>
</feature>
<dbReference type="GO" id="GO:0005634">
    <property type="term" value="C:nucleus"/>
    <property type="evidence" value="ECO:0007669"/>
    <property type="project" value="UniProtKB-SubCell"/>
</dbReference>
<reference evidence="15" key="2">
    <citation type="journal article" date="2018" name="Environ. Sci. Technol.">
        <title>The Toxicogenome of Hyalella azteca: A Model for Sediment Ecotoxicology and Evolutionary Toxicology.</title>
        <authorList>
            <person name="Poynton H.C."/>
            <person name="Hasenbein S."/>
            <person name="Benoit J.B."/>
            <person name="Sepulveda M.S."/>
            <person name="Poelchau M.F."/>
            <person name="Hughes D.S.T."/>
            <person name="Murali S.C."/>
            <person name="Chen S."/>
            <person name="Glastad K.M."/>
            <person name="Goodisman M.A.D."/>
            <person name="Werren J.H."/>
            <person name="Vineis J.H."/>
            <person name="Bowen J.L."/>
            <person name="Friedrich M."/>
            <person name="Jones J."/>
            <person name="Robertson H.M."/>
            <person name="Feyereisen R."/>
            <person name="Mechler-Hickson A."/>
            <person name="Mathers N."/>
            <person name="Lee C.E."/>
            <person name="Colbourne J.K."/>
            <person name="Biales A."/>
            <person name="Johnston J.S."/>
            <person name="Wellborn G.A."/>
            <person name="Rosendale A.J."/>
            <person name="Cridge A.G."/>
            <person name="Munoz-Torres M.C."/>
            <person name="Bain P.A."/>
            <person name="Manny A.R."/>
            <person name="Major K.M."/>
            <person name="Lambert F.N."/>
            <person name="Vulpe C.D."/>
            <person name="Tuck P."/>
            <person name="Blalock B.J."/>
            <person name="Lin Y.Y."/>
            <person name="Smith M.E."/>
            <person name="Ochoa-Acuna H."/>
            <person name="Chen M.M."/>
            <person name="Childers C.P."/>
            <person name="Qu J."/>
            <person name="Dugan S."/>
            <person name="Lee S.L."/>
            <person name="Chao H."/>
            <person name="Dinh H."/>
            <person name="Han Y."/>
            <person name="Doddapaneni H."/>
            <person name="Worley K.C."/>
            <person name="Muzny D.M."/>
            <person name="Gibbs R.A."/>
            <person name="Richards S."/>
        </authorList>
    </citation>
    <scope>NUCLEOTIDE SEQUENCE</scope>
    <source>
        <strain evidence="15">HAZT.00-mixed</strain>
        <tissue evidence="15">Whole organism</tissue>
    </source>
</reference>
<comment type="similarity">
    <text evidence="2">Belongs to the TFIIB family.</text>
</comment>
<keyword evidence="9" id="KW-0539">Nucleus</keyword>
<dbReference type="Gene3D" id="2.20.25.10">
    <property type="match status" value="1"/>
</dbReference>
<reference evidence="15" key="3">
    <citation type="submission" date="2019-06" db="EMBL/GenBank/DDBJ databases">
        <authorList>
            <person name="Poynton C."/>
            <person name="Hasenbein S."/>
            <person name="Benoit J.B."/>
            <person name="Sepulveda M.S."/>
            <person name="Poelchau M.F."/>
            <person name="Murali S.C."/>
            <person name="Chen S."/>
            <person name="Glastad K.M."/>
            <person name="Werren J.H."/>
            <person name="Vineis J.H."/>
            <person name="Bowen J.L."/>
            <person name="Friedrich M."/>
            <person name="Jones J."/>
            <person name="Robertson H.M."/>
            <person name="Feyereisen R."/>
            <person name="Mechler-Hickson A."/>
            <person name="Mathers N."/>
            <person name="Lee C.E."/>
            <person name="Colbourne J.K."/>
            <person name="Biales A."/>
            <person name="Johnston J.S."/>
            <person name="Wellborn G.A."/>
            <person name="Rosendale A.J."/>
            <person name="Cridge A.G."/>
            <person name="Munoz-Torres M.C."/>
            <person name="Bain P.A."/>
            <person name="Manny A.R."/>
            <person name="Major K.M."/>
            <person name="Lambert F.N."/>
            <person name="Vulpe C.D."/>
            <person name="Tuck P."/>
            <person name="Blalock B.J."/>
            <person name="Lin Y.-Y."/>
            <person name="Smith M.E."/>
            <person name="Ochoa-Acuna H."/>
            <person name="Chen M.-J.M."/>
            <person name="Childers C.P."/>
            <person name="Qu J."/>
            <person name="Dugan S."/>
            <person name="Lee S.L."/>
            <person name="Chao H."/>
            <person name="Dinh H."/>
            <person name="Han Y."/>
            <person name="Doddapaneni H."/>
            <person name="Worley K.C."/>
            <person name="Muzny D.M."/>
            <person name="Gibbs R.A."/>
            <person name="Richards S."/>
        </authorList>
    </citation>
    <scope>NUCLEOTIDE SEQUENCE</scope>
    <source>
        <strain evidence="15">HAZT.00-mixed</strain>
        <tissue evidence="15">Whole organism</tissue>
    </source>
</reference>
<feature type="region of interest" description="Disordered" evidence="13">
    <location>
        <begin position="411"/>
        <end position="430"/>
    </location>
</feature>
<protein>
    <recommendedName>
        <fullName evidence="10">B-related factor 1</fullName>
    </recommendedName>
</protein>
<dbReference type="Pfam" id="PF07741">
    <property type="entry name" value="BRF1"/>
    <property type="match status" value="1"/>
</dbReference>
<keyword evidence="5" id="KW-0862">Zinc</keyword>
<dbReference type="OrthoDB" id="511529at2759"/>
<dbReference type="Proteomes" id="UP000711488">
    <property type="component" value="Unassembled WGS sequence"/>
</dbReference>
<evidence type="ECO:0000256" key="6">
    <source>
        <dbReference type="ARBA" id="ARBA00023015"/>
    </source>
</evidence>
<keyword evidence="12" id="KW-0175">Coiled coil</keyword>
<dbReference type="InterPro" id="IPR011665">
    <property type="entry name" value="BRF1_TBP-bd_dom"/>
</dbReference>
<proteinExistence type="inferred from homology"/>
<dbReference type="FunFam" id="1.10.472.10:FF:000007">
    <property type="entry name" value="Transcription factor IIIB 90 kDa subunit"/>
    <property type="match status" value="1"/>
</dbReference>
<dbReference type="GO" id="GO:0097550">
    <property type="term" value="C:transcription preinitiation complex"/>
    <property type="evidence" value="ECO:0007669"/>
    <property type="project" value="TreeGrafter"/>
</dbReference>
<dbReference type="FunFam" id="1.10.472.10:FF:000002">
    <property type="entry name" value="Transcription factor IIIB 90 kDa subunit"/>
    <property type="match status" value="1"/>
</dbReference>
<keyword evidence="3" id="KW-0479">Metal-binding</keyword>
<dbReference type="GO" id="GO:0001006">
    <property type="term" value="F:RNA polymerase III type 3 promoter sequence-specific DNA binding"/>
    <property type="evidence" value="ECO:0007669"/>
    <property type="project" value="TreeGrafter"/>
</dbReference>
<dbReference type="GO" id="GO:0000126">
    <property type="term" value="C:transcription factor TFIIIB complex"/>
    <property type="evidence" value="ECO:0007669"/>
    <property type="project" value="TreeGrafter"/>
</dbReference>
<dbReference type="InterPro" id="IPR000812">
    <property type="entry name" value="TFIIB"/>
</dbReference>
<keyword evidence="6" id="KW-0805">Transcription regulation</keyword>
<reference evidence="15" key="1">
    <citation type="submission" date="2014-08" db="EMBL/GenBank/DDBJ databases">
        <authorList>
            <person name="Murali S."/>
            <person name="Richards S."/>
            <person name="Bandaranaike D."/>
            <person name="Bellair M."/>
            <person name="Blankenburg K."/>
            <person name="Chao H."/>
            <person name="Dinh H."/>
            <person name="Doddapaneni H."/>
            <person name="Dugan-Rocha S."/>
            <person name="Elkadiri S."/>
            <person name="Gnanaolivu R."/>
            <person name="Hughes D."/>
            <person name="Lee S."/>
            <person name="Li M."/>
            <person name="Ming W."/>
            <person name="Munidasa M."/>
            <person name="Muniz J."/>
            <person name="Nguyen L."/>
            <person name="Osuji N."/>
            <person name="Pu L.-L."/>
            <person name="Puazo M."/>
            <person name="Skinner E."/>
            <person name="Qu C."/>
            <person name="Quiroz J."/>
            <person name="Raj R."/>
            <person name="Weissenberger G."/>
            <person name="Xin Y."/>
            <person name="Zou X."/>
            <person name="Han Y."/>
            <person name="Worley K."/>
            <person name="Muzny D."/>
            <person name="Gibbs R."/>
        </authorList>
    </citation>
    <scope>NUCLEOTIDE SEQUENCE</scope>
    <source>
        <strain evidence="15">HAZT.00-mixed</strain>
        <tissue evidence="15">Whole organism</tissue>
    </source>
</reference>
<dbReference type="InterPro" id="IPR036915">
    <property type="entry name" value="Cyclin-like_sf"/>
</dbReference>
<evidence type="ECO:0000256" key="4">
    <source>
        <dbReference type="ARBA" id="ARBA00022771"/>
    </source>
</evidence>
<keyword evidence="7" id="KW-0010">Activator</keyword>
<dbReference type="GeneID" id="108675336"/>
<dbReference type="InterPro" id="IPR013763">
    <property type="entry name" value="Cyclin-like_dom"/>
</dbReference>
<feature type="compositionally biased region" description="Acidic residues" evidence="13">
    <location>
        <begin position="615"/>
        <end position="640"/>
    </location>
</feature>
<dbReference type="SUPFAM" id="SSF57783">
    <property type="entry name" value="Zinc beta-ribbon"/>
    <property type="match status" value="1"/>
</dbReference>
<gene>
    <name evidence="17" type="primary">LOC108675336</name>
    <name evidence="15" type="ORF">HAZT_HAZT002891</name>
</gene>
<dbReference type="AlphaFoldDB" id="A0A6A0GZ16"/>
<feature type="compositionally biased region" description="Basic and acidic residues" evidence="13">
    <location>
        <begin position="599"/>
        <end position="608"/>
    </location>
</feature>
<evidence type="ECO:0000256" key="11">
    <source>
        <dbReference type="PROSITE-ProRule" id="PRU00469"/>
    </source>
</evidence>
<evidence type="ECO:0000256" key="9">
    <source>
        <dbReference type="ARBA" id="ARBA00023242"/>
    </source>
</evidence>
<evidence type="ECO:0000256" key="10">
    <source>
        <dbReference type="ARBA" id="ARBA00031009"/>
    </source>
</evidence>
<dbReference type="PANTHER" id="PTHR11618:SF4">
    <property type="entry name" value="TRANSCRIPTION FACTOR IIIB 90 KDA SUBUNIT"/>
    <property type="match status" value="1"/>
</dbReference>
<evidence type="ECO:0000313" key="16">
    <source>
        <dbReference type="Proteomes" id="UP000694843"/>
    </source>
</evidence>
<name>A0A6A0GZ16_HYAAZ</name>
<dbReference type="InterPro" id="IPR013150">
    <property type="entry name" value="TFIIB_cyclin"/>
</dbReference>
<evidence type="ECO:0000313" key="15">
    <source>
        <dbReference type="EMBL" id="KAA0193529.1"/>
    </source>
</evidence>
<dbReference type="SUPFAM" id="SSF47954">
    <property type="entry name" value="Cyclin-like"/>
    <property type="match status" value="2"/>
</dbReference>
<dbReference type="PROSITE" id="PS51134">
    <property type="entry name" value="ZF_TFIIB"/>
    <property type="match status" value="1"/>
</dbReference>
<dbReference type="GO" id="GO:0070897">
    <property type="term" value="P:transcription preinitiation complex assembly"/>
    <property type="evidence" value="ECO:0007669"/>
    <property type="project" value="InterPro"/>
</dbReference>
<comment type="subcellular location">
    <subcellularLocation>
        <location evidence="1">Nucleus</location>
    </subcellularLocation>
</comment>
<keyword evidence="4 11" id="KW-0863">Zinc-finger</keyword>
<evidence type="ECO:0000256" key="3">
    <source>
        <dbReference type="ARBA" id="ARBA00022723"/>
    </source>
</evidence>
<dbReference type="RefSeq" id="XP_018018827.1">
    <property type="nucleotide sequence ID" value="XM_018163338.2"/>
</dbReference>
<dbReference type="Gene3D" id="1.20.5.650">
    <property type="entry name" value="Single helix bin"/>
    <property type="match status" value="1"/>
</dbReference>
<feature type="compositionally biased region" description="Acidic residues" evidence="13">
    <location>
        <begin position="419"/>
        <end position="430"/>
    </location>
</feature>
<evidence type="ECO:0000256" key="5">
    <source>
        <dbReference type="ARBA" id="ARBA00022833"/>
    </source>
</evidence>
<feature type="region of interest" description="Disordered" evidence="13">
    <location>
        <begin position="463"/>
        <end position="509"/>
    </location>
</feature>
<feature type="coiled-coil region" evidence="12">
    <location>
        <begin position="296"/>
        <end position="323"/>
    </location>
</feature>
<feature type="compositionally biased region" description="Basic residues" evidence="13">
    <location>
        <begin position="485"/>
        <end position="494"/>
    </location>
</feature>
<evidence type="ECO:0000256" key="2">
    <source>
        <dbReference type="ARBA" id="ARBA00010857"/>
    </source>
</evidence>
<evidence type="ECO:0000313" key="17">
    <source>
        <dbReference type="RefSeq" id="XP_018018827.1"/>
    </source>
</evidence>
<dbReference type="Proteomes" id="UP000694843">
    <property type="component" value="Unplaced"/>
</dbReference>
<accession>A0A6A0GZ16</accession>
<dbReference type="CDD" id="cd20554">
    <property type="entry name" value="CYCLIN_TFIIIB90_rpt2"/>
    <property type="match status" value="1"/>
</dbReference>
<evidence type="ECO:0000256" key="1">
    <source>
        <dbReference type="ARBA" id="ARBA00004123"/>
    </source>
</evidence>
<dbReference type="CDD" id="cd20553">
    <property type="entry name" value="CYCLIN_TFIIIB90_rpt1"/>
    <property type="match status" value="1"/>
</dbReference>
<dbReference type="Gene3D" id="1.10.472.10">
    <property type="entry name" value="Cyclin-like"/>
    <property type="match status" value="2"/>
</dbReference>
<dbReference type="GO" id="GO:0000995">
    <property type="term" value="F:RNA polymerase III general transcription initiation factor activity"/>
    <property type="evidence" value="ECO:0007669"/>
    <property type="project" value="TreeGrafter"/>
</dbReference>
<evidence type="ECO:0000256" key="7">
    <source>
        <dbReference type="ARBA" id="ARBA00023159"/>
    </source>
</evidence>
<reference evidence="17" key="4">
    <citation type="submission" date="2025-04" db="UniProtKB">
        <authorList>
            <consortium name="RefSeq"/>
        </authorList>
    </citation>
    <scope>IDENTIFICATION</scope>
    <source>
        <tissue evidence="17">Whole organism</tissue>
    </source>
</reference>
<evidence type="ECO:0000259" key="14">
    <source>
        <dbReference type="PROSITE" id="PS51134"/>
    </source>
</evidence>
<dbReference type="SMART" id="SM00385">
    <property type="entry name" value="CYCLIN"/>
    <property type="match status" value="2"/>
</dbReference>
<dbReference type="PANTHER" id="PTHR11618">
    <property type="entry name" value="TRANSCRIPTION INITIATION FACTOR IIB-RELATED"/>
    <property type="match status" value="1"/>
</dbReference>
<evidence type="ECO:0000256" key="8">
    <source>
        <dbReference type="ARBA" id="ARBA00023163"/>
    </source>
</evidence>
<evidence type="ECO:0000256" key="13">
    <source>
        <dbReference type="SAM" id="MobiDB-lite"/>
    </source>
</evidence>
<dbReference type="InterPro" id="IPR013137">
    <property type="entry name" value="Znf_TFIIB"/>
</dbReference>
<dbReference type="OMA" id="EPPCKVM"/>
<sequence>MVDKCKNCGAGEFDVDPKTGATICVECGVVQDENSIVNELQFMENSRGQSSAMGQFIAHDSSAPRPMFNGCQGTFSKESRELTLQKAKKKIGALATSLGLSKHVDSLANGFFKMCLSRGLCRGRKSAHLIGACVYMACREEQTPHMLIDVSDAAEIDVYELGRTYLRICTALHISMKSIDPCIYILRFSHKLEFGDKAHDVSNTASRLVVRMKKDWMHTGRRPSGICGAALVIAARFHNFNRTIQDVIKVVRVHESTIRKRLTEFGSTPSSDLTLDEFMNTDLDQSEDPPAFKAARRREEEQLQKMMAQENDLNNEFTDIQIEIERILSERKKRLRGLFAETATVPETTESRVEMSREHSDAAQFMAEATIDSIQECLEQDSNCYEDSGTPREILPTTASLGLKQTIEESMEVRPSEPEPPESDLLDLEGIDEDEIDSYILTDREKEAKTNLWLDVNKEFLEEQEKKREQERLEEEQRIKEGKPVKKRKPYRKKGTNDPPANTAGEAMERLIKAKKLSNKIDYSVLKNLNGESDHVGETRSLVPSRSSRSSKKSNASHAPLPEKLTEIMQSLTGERTPQEAINKDLSLHDDLDDYDEEPVSKKIKADEVPAQIVENDDIEGDMDEDDREEDEVGEEEVDDDLRSLLEPEGEDDYSD</sequence>
<organism evidence="15">
    <name type="scientific">Hyalella azteca</name>
    <name type="common">Amphipod</name>
    <dbReference type="NCBI Taxonomy" id="294128"/>
    <lineage>
        <taxon>Eukaryota</taxon>
        <taxon>Metazoa</taxon>
        <taxon>Ecdysozoa</taxon>
        <taxon>Arthropoda</taxon>
        <taxon>Crustacea</taxon>
        <taxon>Multicrustacea</taxon>
        <taxon>Malacostraca</taxon>
        <taxon>Eumalacostraca</taxon>
        <taxon>Peracarida</taxon>
        <taxon>Amphipoda</taxon>
        <taxon>Senticaudata</taxon>
        <taxon>Talitrida</taxon>
        <taxon>Talitroidea</taxon>
        <taxon>Hyalellidae</taxon>
        <taxon>Hyalella</taxon>
    </lineage>
</organism>